<sequence>MRPRLLDILCCPACRSPLDLHAIKEERRPITDPAQAARCAGGRERYEREVIEGFLRCTGCPLVFPVIAGVPRLIRNAYEEYESFFFRNQEALGGLAGTAEMLKRLGATDPAIFDRRSNESFGRQWQEYQYEDKTWFKDDLALRKGEFLYAMDLTEEELRGSLVLDAGCGNGKLTAAIAAYGAEIVGMDLSRSIERAAENAERNAGADAPFIHFVQGNILEPPFLPESFDHIHTSGVLHHTPDTWRAFASFLALGKPGAHVYVQLYRVREAWVGLPNRMIRAITTRLPVEVTWKLCWHLVPLHTLAVRIVAALRGEKTPITQANRRERAVSLFDNYSPPYQYRYHPHEVEAKFKEAGLEAVKDVTFANEARHMVAFVGRKPERLVEPLTLARAS</sequence>
<dbReference type="CDD" id="cd02440">
    <property type="entry name" value="AdoMet_MTases"/>
    <property type="match status" value="1"/>
</dbReference>
<dbReference type="KEGG" id="elio:KO353_07440"/>
<dbReference type="EMBL" id="CP076448">
    <property type="protein sequence ID" value="QXM26015.1"/>
    <property type="molecule type" value="Genomic_DNA"/>
</dbReference>
<dbReference type="Pfam" id="PF03966">
    <property type="entry name" value="Trm112p"/>
    <property type="match status" value="1"/>
</dbReference>
<dbReference type="PANTHER" id="PTHR43464:SF19">
    <property type="entry name" value="UBIQUINONE BIOSYNTHESIS O-METHYLTRANSFERASE, MITOCHONDRIAL"/>
    <property type="match status" value="1"/>
</dbReference>
<dbReference type="RefSeq" id="WP_218287066.1">
    <property type="nucleotide sequence ID" value="NZ_CP076448.1"/>
</dbReference>
<keyword evidence="1 5" id="KW-0489">Methyltransferase</keyword>
<evidence type="ECO:0000259" key="4">
    <source>
        <dbReference type="Pfam" id="PF08241"/>
    </source>
</evidence>
<evidence type="ECO:0000313" key="5">
    <source>
        <dbReference type="EMBL" id="QXM26015.1"/>
    </source>
</evidence>
<dbReference type="PANTHER" id="PTHR43464">
    <property type="entry name" value="METHYLTRANSFERASE"/>
    <property type="match status" value="1"/>
</dbReference>
<reference evidence="5" key="1">
    <citation type="submission" date="2021-06" db="EMBL/GenBank/DDBJ databases">
        <title>Elioraea tepida, sp. nov., a moderately thermophilic aerobic anoxygenic phototrophic bacterium isolated from an alkaline siliceous hot spring mat community in Yellowstone National Park, WY, USA.</title>
        <authorList>
            <person name="Saini M.K."/>
            <person name="Yoshida S."/>
            <person name="Sebastian A."/>
            <person name="Hirose S."/>
            <person name="Hara E."/>
            <person name="Tamaki H."/>
            <person name="Soulier N.T."/>
            <person name="Albert I."/>
            <person name="Hanada S."/>
            <person name="Bryant D.A."/>
            <person name="Tank M."/>
        </authorList>
    </citation>
    <scope>NUCLEOTIDE SEQUENCE</scope>
    <source>
        <strain evidence="5">MS-P2</strain>
    </source>
</reference>
<dbReference type="InterPro" id="IPR013216">
    <property type="entry name" value="Methyltransf_11"/>
</dbReference>
<feature type="domain" description="Methyltransferase type 11" evidence="4">
    <location>
        <begin position="164"/>
        <end position="261"/>
    </location>
</feature>
<dbReference type="GO" id="GO:0008757">
    <property type="term" value="F:S-adenosylmethionine-dependent methyltransferase activity"/>
    <property type="evidence" value="ECO:0007669"/>
    <property type="project" value="InterPro"/>
</dbReference>
<dbReference type="Pfam" id="PF08241">
    <property type="entry name" value="Methyltransf_11"/>
    <property type="match status" value="1"/>
</dbReference>
<accession>A0A975U439</accession>
<evidence type="ECO:0000256" key="3">
    <source>
        <dbReference type="ARBA" id="ARBA00022691"/>
    </source>
</evidence>
<gene>
    <name evidence="5" type="ORF">KO353_07440</name>
</gene>
<organism evidence="5 6">
    <name type="scientific">Elioraea tepida</name>
    <dbReference type="NCBI Taxonomy" id="2843330"/>
    <lineage>
        <taxon>Bacteria</taxon>
        <taxon>Pseudomonadati</taxon>
        <taxon>Pseudomonadota</taxon>
        <taxon>Alphaproteobacteria</taxon>
        <taxon>Acetobacterales</taxon>
        <taxon>Elioraeaceae</taxon>
        <taxon>Elioraea</taxon>
    </lineage>
</organism>
<dbReference type="GO" id="GO:0032259">
    <property type="term" value="P:methylation"/>
    <property type="evidence" value="ECO:0007669"/>
    <property type="project" value="UniProtKB-KW"/>
</dbReference>
<name>A0A975U439_9PROT</name>
<dbReference type="InterPro" id="IPR005651">
    <property type="entry name" value="Trm112-like"/>
</dbReference>
<evidence type="ECO:0000256" key="1">
    <source>
        <dbReference type="ARBA" id="ARBA00022603"/>
    </source>
</evidence>
<dbReference type="Proteomes" id="UP000694001">
    <property type="component" value="Chromosome"/>
</dbReference>
<protein>
    <submittedName>
        <fullName evidence="5">Methyltransferase domain-containing protein</fullName>
    </submittedName>
</protein>
<proteinExistence type="predicted"/>
<evidence type="ECO:0000256" key="2">
    <source>
        <dbReference type="ARBA" id="ARBA00022679"/>
    </source>
</evidence>
<keyword evidence="2" id="KW-0808">Transferase</keyword>
<dbReference type="AlphaFoldDB" id="A0A975U439"/>
<keyword evidence="6" id="KW-1185">Reference proteome</keyword>
<keyword evidence="3" id="KW-0949">S-adenosyl-L-methionine</keyword>
<evidence type="ECO:0000313" key="6">
    <source>
        <dbReference type="Proteomes" id="UP000694001"/>
    </source>
</evidence>